<evidence type="ECO:0000259" key="1">
    <source>
        <dbReference type="Pfam" id="PF04542"/>
    </source>
</evidence>
<dbReference type="KEGG" id="tim:GMBLW1_35500"/>
<dbReference type="RefSeq" id="WP_162660783.1">
    <property type="nucleotide sequence ID" value="NZ_LR593887.1"/>
</dbReference>
<feature type="domain" description="RNA polymerase sigma-70 region 2" evidence="1">
    <location>
        <begin position="44"/>
        <end position="96"/>
    </location>
</feature>
<dbReference type="GO" id="GO:0006352">
    <property type="term" value="P:DNA-templated transcription initiation"/>
    <property type="evidence" value="ECO:0007669"/>
    <property type="project" value="InterPro"/>
</dbReference>
<keyword evidence="3" id="KW-1185">Reference proteome</keyword>
<dbReference type="AlphaFoldDB" id="A0A6C2YWX1"/>
<dbReference type="GO" id="GO:0003700">
    <property type="term" value="F:DNA-binding transcription factor activity"/>
    <property type="evidence" value="ECO:0007669"/>
    <property type="project" value="InterPro"/>
</dbReference>
<dbReference type="Proteomes" id="UP000464378">
    <property type="component" value="Chromosome"/>
</dbReference>
<name>A0A6C2YWX1_9BACT</name>
<protein>
    <recommendedName>
        <fullName evidence="1">RNA polymerase sigma-70 region 2 domain-containing protein</fullName>
    </recommendedName>
</protein>
<evidence type="ECO:0000313" key="3">
    <source>
        <dbReference type="Proteomes" id="UP000464378"/>
    </source>
</evidence>
<dbReference type="InterPro" id="IPR007627">
    <property type="entry name" value="RNA_pol_sigma70_r2"/>
</dbReference>
<dbReference type="InterPro" id="IPR013324">
    <property type="entry name" value="RNA_pol_sigma_r3/r4-like"/>
</dbReference>
<dbReference type="SUPFAM" id="SSF88946">
    <property type="entry name" value="Sigma2 domain of RNA polymerase sigma factors"/>
    <property type="match status" value="1"/>
</dbReference>
<proteinExistence type="predicted"/>
<sequence>MLPQTSHTLLDELLASEQNSVAWTRFHELYTPWLRMQLAALPLQAMDRDDLIQNVLMIVFQKLPRYQHNGRTGAFRRWLRTITERETWNFCRTRARQFAELNPGQIAAYFAPDSPEMQQWEATHDAHVLRACAFQQRAMIGDHDFAVFDCLFVQGKTISETAALLHRTVAAVSMSRFRVIQYLREYTARFIDVDG</sequence>
<dbReference type="SUPFAM" id="SSF88659">
    <property type="entry name" value="Sigma3 and sigma4 domains of RNA polymerase sigma factors"/>
    <property type="match status" value="1"/>
</dbReference>
<dbReference type="InterPro" id="IPR013325">
    <property type="entry name" value="RNA_pol_sigma_r2"/>
</dbReference>
<dbReference type="EMBL" id="LR593887">
    <property type="protein sequence ID" value="VTS08642.1"/>
    <property type="molecule type" value="Genomic_DNA"/>
</dbReference>
<dbReference type="Gene3D" id="1.10.1740.10">
    <property type="match status" value="1"/>
</dbReference>
<reference evidence="2" key="1">
    <citation type="submission" date="2019-04" db="EMBL/GenBank/DDBJ databases">
        <authorList>
            <consortium name="Science for Life Laboratories"/>
        </authorList>
    </citation>
    <scope>NUCLEOTIDE SEQUENCE</scope>
    <source>
        <strain evidence="2">MBLW1</strain>
    </source>
</reference>
<dbReference type="Pfam" id="PF04542">
    <property type="entry name" value="Sigma70_r2"/>
    <property type="match status" value="1"/>
</dbReference>
<gene>
    <name evidence="2" type="ORF">GMBLW1_35500</name>
</gene>
<dbReference type="InParanoid" id="A0A6C2YWX1"/>
<organism evidence="2">
    <name type="scientific">Tuwongella immobilis</name>
    <dbReference type="NCBI Taxonomy" id="692036"/>
    <lineage>
        <taxon>Bacteria</taxon>
        <taxon>Pseudomonadati</taxon>
        <taxon>Planctomycetota</taxon>
        <taxon>Planctomycetia</taxon>
        <taxon>Gemmatales</taxon>
        <taxon>Gemmataceae</taxon>
        <taxon>Tuwongella</taxon>
    </lineage>
</organism>
<evidence type="ECO:0000313" key="2">
    <source>
        <dbReference type="EMBL" id="VIP05643.1"/>
    </source>
</evidence>
<accession>A0A6C2YWX1</accession>
<dbReference type="EMBL" id="LR586016">
    <property type="protein sequence ID" value="VIP05643.1"/>
    <property type="molecule type" value="Genomic_DNA"/>
</dbReference>